<evidence type="ECO:0000256" key="1">
    <source>
        <dbReference type="ARBA" id="ARBA00004651"/>
    </source>
</evidence>
<dbReference type="Proteomes" id="UP000178082">
    <property type="component" value="Unassembled WGS sequence"/>
</dbReference>
<dbReference type="SUPFAM" id="SSF103473">
    <property type="entry name" value="MFS general substrate transporter"/>
    <property type="match status" value="1"/>
</dbReference>
<dbReference type="InterPro" id="IPR020846">
    <property type="entry name" value="MFS_dom"/>
</dbReference>
<feature type="transmembrane region" description="Helical" evidence="7">
    <location>
        <begin position="109"/>
        <end position="127"/>
    </location>
</feature>
<reference evidence="9 10" key="1">
    <citation type="journal article" date="2016" name="Nat. Commun.">
        <title>Thousands of microbial genomes shed light on interconnected biogeochemical processes in an aquifer system.</title>
        <authorList>
            <person name="Anantharaman K."/>
            <person name="Brown C.T."/>
            <person name="Hug L.A."/>
            <person name="Sharon I."/>
            <person name="Castelle C.J."/>
            <person name="Probst A.J."/>
            <person name="Thomas B.C."/>
            <person name="Singh A."/>
            <person name="Wilkins M.J."/>
            <person name="Karaoz U."/>
            <person name="Brodie E.L."/>
            <person name="Williams K.H."/>
            <person name="Hubbard S.S."/>
            <person name="Banfield J.F."/>
        </authorList>
    </citation>
    <scope>NUCLEOTIDE SEQUENCE [LARGE SCALE GENOMIC DNA]</scope>
</reference>
<evidence type="ECO:0000256" key="4">
    <source>
        <dbReference type="ARBA" id="ARBA00022692"/>
    </source>
</evidence>
<keyword evidence="3" id="KW-1003">Cell membrane</keyword>
<feature type="transmembrane region" description="Helical" evidence="7">
    <location>
        <begin position="378"/>
        <end position="396"/>
    </location>
</feature>
<dbReference type="PANTHER" id="PTHR23513:SF11">
    <property type="entry name" value="STAPHYLOFERRIN A TRANSPORTER"/>
    <property type="match status" value="1"/>
</dbReference>
<feature type="domain" description="Major facilitator superfamily (MFS) profile" evidence="8">
    <location>
        <begin position="17"/>
        <end position="403"/>
    </location>
</feature>
<evidence type="ECO:0000313" key="9">
    <source>
        <dbReference type="EMBL" id="OGL54437.1"/>
    </source>
</evidence>
<dbReference type="Gene3D" id="1.20.1250.20">
    <property type="entry name" value="MFS general substrate transporter like domains"/>
    <property type="match status" value="1"/>
</dbReference>
<feature type="transmembrane region" description="Helical" evidence="7">
    <location>
        <begin position="289"/>
        <end position="309"/>
    </location>
</feature>
<keyword evidence="4 7" id="KW-0812">Transmembrane</keyword>
<dbReference type="PANTHER" id="PTHR23513">
    <property type="entry name" value="INTEGRAL MEMBRANE EFFLUX PROTEIN-RELATED"/>
    <property type="match status" value="1"/>
</dbReference>
<dbReference type="AlphaFoldDB" id="A0A1F7SMK5"/>
<feature type="transmembrane region" description="Helical" evidence="7">
    <location>
        <begin position="315"/>
        <end position="337"/>
    </location>
</feature>
<dbReference type="InterPro" id="IPR010290">
    <property type="entry name" value="TM_effector"/>
</dbReference>
<feature type="transmembrane region" description="Helical" evidence="7">
    <location>
        <begin position="262"/>
        <end position="282"/>
    </location>
</feature>
<dbReference type="CDD" id="cd06173">
    <property type="entry name" value="MFS_MefA_like"/>
    <property type="match status" value="1"/>
</dbReference>
<evidence type="ECO:0000256" key="6">
    <source>
        <dbReference type="ARBA" id="ARBA00023136"/>
    </source>
</evidence>
<keyword evidence="2" id="KW-0813">Transport</keyword>
<protein>
    <recommendedName>
        <fullName evidence="8">Major facilitator superfamily (MFS) profile domain-containing protein</fullName>
    </recommendedName>
</protein>
<feature type="transmembrane region" description="Helical" evidence="7">
    <location>
        <begin position="83"/>
        <end position="103"/>
    </location>
</feature>
<feature type="transmembrane region" description="Helical" evidence="7">
    <location>
        <begin position="349"/>
        <end position="372"/>
    </location>
</feature>
<keyword evidence="6 7" id="KW-0472">Membrane</keyword>
<accession>A0A1F7SMK5</accession>
<dbReference type="GO" id="GO:0022857">
    <property type="term" value="F:transmembrane transporter activity"/>
    <property type="evidence" value="ECO:0007669"/>
    <property type="project" value="InterPro"/>
</dbReference>
<evidence type="ECO:0000313" key="10">
    <source>
        <dbReference type="Proteomes" id="UP000178082"/>
    </source>
</evidence>
<keyword evidence="5 7" id="KW-1133">Transmembrane helix</keyword>
<dbReference type="PROSITE" id="PS50850">
    <property type="entry name" value="MFS"/>
    <property type="match status" value="1"/>
</dbReference>
<feature type="transmembrane region" description="Helical" evidence="7">
    <location>
        <begin position="50"/>
        <end position="71"/>
    </location>
</feature>
<feature type="transmembrane region" description="Helical" evidence="7">
    <location>
        <begin position="20"/>
        <end position="44"/>
    </location>
</feature>
<dbReference type="EMBL" id="MGDI01000012">
    <property type="protein sequence ID" value="OGL54437.1"/>
    <property type="molecule type" value="Genomic_DNA"/>
</dbReference>
<comment type="subcellular location">
    <subcellularLocation>
        <location evidence="1">Cell membrane</location>
        <topology evidence="1">Multi-pass membrane protein</topology>
    </subcellularLocation>
</comment>
<dbReference type="Pfam" id="PF05977">
    <property type="entry name" value="MFS_3"/>
    <property type="match status" value="1"/>
</dbReference>
<evidence type="ECO:0000256" key="5">
    <source>
        <dbReference type="ARBA" id="ARBA00022989"/>
    </source>
</evidence>
<name>A0A1F7SMK5_9BACT</name>
<dbReference type="GO" id="GO:0005886">
    <property type="term" value="C:plasma membrane"/>
    <property type="evidence" value="ECO:0007669"/>
    <property type="project" value="UniProtKB-SubCell"/>
</dbReference>
<comment type="caution">
    <text evidence="9">The sequence shown here is derived from an EMBL/GenBank/DDBJ whole genome shotgun (WGS) entry which is preliminary data.</text>
</comment>
<dbReference type="STRING" id="1817883.A3G31_12425"/>
<feature type="transmembrane region" description="Helical" evidence="7">
    <location>
        <begin position="147"/>
        <end position="172"/>
    </location>
</feature>
<dbReference type="InterPro" id="IPR036259">
    <property type="entry name" value="MFS_trans_sf"/>
</dbReference>
<evidence type="ECO:0000259" key="8">
    <source>
        <dbReference type="PROSITE" id="PS50850"/>
    </source>
</evidence>
<gene>
    <name evidence="9" type="ORF">A3G31_12425</name>
</gene>
<proteinExistence type="predicted"/>
<organism evidence="9 10">
    <name type="scientific">Candidatus Schekmanbacteria bacterium RIFCSPLOWO2_12_FULL_38_15</name>
    <dbReference type="NCBI Taxonomy" id="1817883"/>
    <lineage>
        <taxon>Bacteria</taxon>
        <taxon>Candidatus Schekmaniibacteriota</taxon>
    </lineage>
</organism>
<evidence type="ECO:0000256" key="3">
    <source>
        <dbReference type="ARBA" id="ARBA00022475"/>
    </source>
</evidence>
<evidence type="ECO:0000256" key="7">
    <source>
        <dbReference type="SAM" id="Phobius"/>
    </source>
</evidence>
<feature type="transmembrane region" description="Helical" evidence="7">
    <location>
        <begin position="225"/>
        <end position="250"/>
    </location>
</feature>
<feature type="transmembrane region" description="Helical" evidence="7">
    <location>
        <begin position="178"/>
        <end position="195"/>
    </location>
</feature>
<evidence type="ECO:0000256" key="2">
    <source>
        <dbReference type="ARBA" id="ARBA00022448"/>
    </source>
</evidence>
<sequence length="407" mass="44803">MKTDVMRQTFRALSHRNFRLFWTGQFISLIGSWMQIVAQSWLVFRLTNSPFMLGIVSSISFIPVLLLSFVAGAVADKLDKRKILIATQISSMVLAFLLGFLTYTDLIKIWHIIIIASLFGTITSFDAPTRQSFVVELVGKEDLKNAIGLNSSIFNAARIIGPAIGGILISLFGEAFCFYINAVSYIAVIIGLYLVNIESKPQAVSENNLSKSLGEGFRYIRENRVVLFLLMMVGVISIFGMPYVILMPVFARDILKVGSRGMGFLMGMSGLGSVFGALRIASGNNKTKLNIVILGGMVCSFFIILFSFSKWFFPSLIFLFFIGWGMITQIGMTNTFIQEVVPDALRGRVMSVFTFMLMGVAPLGNFIAGIVAHLVGTQMTVGLCGAVCLFSVIILGKMVRDARKQQA</sequence>